<name>A0A1G9XKZ0_9BACL</name>
<dbReference type="Proteomes" id="UP000199544">
    <property type="component" value="Unassembled WGS sequence"/>
</dbReference>
<gene>
    <name evidence="1" type="ORF">SAMN04488137_2865</name>
</gene>
<dbReference type="AlphaFoldDB" id="A0A1G9XKZ0"/>
<reference evidence="2" key="1">
    <citation type="submission" date="2016-10" db="EMBL/GenBank/DDBJ databases">
        <authorList>
            <person name="Varghese N."/>
            <person name="Submissions S."/>
        </authorList>
    </citation>
    <scope>NUCLEOTIDE SEQUENCE [LARGE SCALE GENOMIC DNA]</scope>
    <source>
        <strain evidence="2">CGMCC 1.6854</strain>
    </source>
</reference>
<dbReference type="EMBL" id="FNHW01000001">
    <property type="protein sequence ID" value="SDM97428.1"/>
    <property type="molecule type" value="Genomic_DNA"/>
</dbReference>
<evidence type="ECO:0000313" key="1">
    <source>
        <dbReference type="EMBL" id="SDM97428.1"/>
    </source>
</evidence>
<dbReference type="STRING" id="459525.SAMN04488137_2865"/>
<proteinExistence type="predicted"/>
<keyword evidence="2" id="KW-1185">Reference proteome</keyword>
<sequence length="42" mass="5050">MLKNWLFSKMLYEIFAEELSVVKGVKPLENEHHIFHRAMETC</sequence>
<accession>A0A1G9XKZ0</accession>
<organism evidence="1 2">
    <name type="scientific">Fictibacillus solisalsi</name>
    <dbReference type="NCBI Taxonomy" id="459525"/>
    <lineage>
        <taxon>Bacteria</taxon>
        <taxon>Bacillati</taxon>
        <taxon>Bacillota</taxon>
        <taxon>Bacilli</taxon>
        <taxon>Bacillales</taxon>
        <taxon>Fictibacillaceae</taxon>
        <taxon>Fictibacillus</taxon>
    </lineage>
</organism>
<evidence type="ECO:0000313" key="2">
    <source>
        <dbReference type="Proteomes" id="UP000199544"/>
    </source>
</evidence>
<protein>
    <submittedName>
        <fullName evidence="1">Uncharacterized protein</fullName>
    </submittedName>
</protein>